<evidence type="ECO:0000256" key="9">
    <source>
        <dbReference type="SAM" id="MobiDB-lite"/>
    </source>
</evidence>
<evidence type="ECO:0000256" key="3">
    <source>
        <dbReference type="ARBA" id="ARBA00023125"/>
    </source>
</evidence>
<feature type="region of interest" description="Disordered" evidence="9">
    <location>
        <begin position="51"/>
        <end position="77"/>
    </location>
</feature>
<dbReference type="GO" id="GO:0003700">
    <property type="term" value="F:DNA-binding transcription factor activity"/>
    <property type="evidence" value="ECO:0007669"/>
    <property type="project" value="UniProtKB-UniRule"/>
</dbReference>
<dbReference type="SMART" id="SM00521">
    <property type="entry name" value="CBF"/>
    <property type="match status" value="1"/>
</dbReference>
<dbReference type="Pfam" id="PF02045">
    <property type="entry name" value="CBFB_NFYA"/>
    <property type="match status" value="1"/>
</dbReference>
<keyword evidence="4" id="KW-0010">Activator</keyword>
<dbReference type="EMBL" id="JBJXBP010000003">
    <property type="protein sequence ID" value="KAL3838618.1"/>
    <property type="molecule type" value="Genomic_DNA"/>
</dbReference>
<feature type="compositionally biased region" description="Polar residues" evidence="9">
    <location>
        <begin position="264"/>
        <end position="274"/>
    </location>
</feature>
<evidence type="ECO:0000313" key="11">
    <source>
        <dbReference type="Proteomes" id="UP001634393"/>
    </source>
</evidence>
<dbReference type="Gene3D" id="6.10.250.2430">
    <property type="match status" value="1"/>
</dbReference>
<protein>
    <recommendedName>
        <fullName evidence="8">Nuclear transcription factor Y subunit</fullName>
    </recommendedName>
</protein>
<keyword evidence="6 8" id="KW-0539">Nucleus</keyword>
<gene>
    <name evidence="10" type="ORF">ACJIZ3_023209</name>
</gene>
<dbReference type="GO" id="GO:0005634">
    <property type="term" value="C:nucleus"/>
    <property type="evidence" value="ECO:0007669"/>
    <property type="project" value="UniProtKB-SubCell"/>
</dbReference>
<accession>A0ABD3TQV5</accession>
<dbReference type="GO" id="GO:0003677">
    <property type="term" value="F:DNA binding"/>
    <property type="evidence" value="ECO:0007669"/>
    <property type="project" value="UniProtKB-KW"/>
</dbReference>
<dbReference type="InterPro" id="IPR001289">
    <property type="entry name" value="NFYA"/>
</dbReference>
<evidence type="ECO:0000256" key="8">
    <source>
        <dbReference type="RuleBase" id="RU367155"/>
    </source>
</evidence>
<feature type="compositionally biased region" description="Basic and acidic residues" evidence="9">
    <location>
        <begin position="252"/>
        <end position="263"/>
    </location>
</feature>
<dbReference type="PROSITE" id="PS00686">
    <property type="entry name" value="NFYA_HAP2_1"/>
    <property type="match status" value="1"/>
</dbReference>
<dbReference type="AlphaFoldDB" id="A0ABD3TQV5"/>
<dbReference type="PROSITE" id="PS51152">
    <property type="entry name" value="NFYA_HAP2_2"/>
    <property type="match status" value="1"/>
</dbReference>
<keyword evidence="2 8" id="KW-0805">Transcription regulation</keyword>
<comment type="function">
    <text evidence="8">Component of the sequence-specific heterotrimeric transcription factor (NF-Y) which specifically recognizes a 5'-CCAAT-3' box motif found in the promoters of its target genes.</text>
</comment>
<comment type="similarity">
    <text evidence="8">Belongs to the NFYA/HAP2 subunit family.</text>
</comment>
<reference evidence="10 11" key="1">
    <citation type="submission" date="2024-12" db="EMBL/GenBank/DDBJ databases">
        <title>The unique morphological basis and parallel evolutionary history of personate flowers in Penstemon.</title>
        <authorList>
            <person name="Depatie T.H."/>
            <person name="Wessinger C.A."/>
        </authorList>
    </citation>
    <scope>NUCLEOTIDE SEQUENCE [LARGE SCALE GENOMIC DNA]</scope>
    <source>
        <strain evidence="10">WTNN_2</strain>
        <tissue evidence="10">Leaf</tissue>
    </source>
</reference>
<evidence type="ECO:0000256" key="1">
    <source>
        <dbReference type="ARBA" id="ARBA00004123"/>
    </source>
</evidence>
<dbReference type="InterPro" id="IPR018362">
    <property type="entry name" value="CCAAT-binding_factor_CS"/>
</dbReference>
<evidence type="ECO:0000256" key="6">
    <source>
        <dbReference type="ARBA" id="ARBA00023242"/>
    </source>
</evidence>
<feature type="region of interest" description="Disordered" evidence="9">
    <location>
        <begin position="252"/>
        <end position="274"/>
    </location>
</feature>
<comment type="subcellular location">
    <subcellularLocation>
        <location evidence="1 8">Nucleus</location>
    </subcellularLocation>
</comment>
<name>A0ABD3TQV5_9LAMI</name>
<evidence type="ECO:0000256" key="4">
    <source>
        <dbReference type="ARBA" id="ARBA00023159"/>
    </source>
</evidence>
<dbReference type="Proteomes" id="UP001634393">
    <property type="component" value="Unassembled WGS sequence"/>
</dbReference>
<keyword evidence="3 8" id="KW-0238">DNA-binding</keyword>
<evidence type="ECO:0000256" key="2">
    <source>
        <dbReference type="ARBA" id="ARBA00023015"/>
    </source>
</evidence>
<evidence type="ECO:0000313" key="10">
    <source>
        <dbReference type="EMBL" id="KAL3838618.1"/>
    </source>
</evidence>
<keyword evidence="11" id="KW-1185">Reference proteome</keyword>
<dbReference type="PANTHER" id="PTHR12632">
    <property type="entry name" value="TRANSCRIPTION FACTOR NF-Y ALPHA-RELATED"/>
    <property type="match status" value="1"/>
</dbReference>
<organism evidence="10 11">
    <name type="scientific">Penstemon smallii</name>
    <dbReference type="NCBI Taxonomy" id="265156"/>
    <lineage>
        <taxon>Eukaryota</taxon>
        <taxon>Viridiplantae</taxon>
        <taxon>Streptophyta</taxon>
        <taxon>Embryophyta</taxon>
        <taxon>Tracheophyta</taxon>
        <taxon>Spermatophyta</taxon>
        <taxon>Magnoliopsida</taxon>
        <taxon>eudicotyledons</taxon>
        <taxon>Gunneridae</taxon>
        <taxon>Pentapetalae</taxon>
        <taxon>asterids</taxon>
        <taxon>lamiids</taxon>
        <taxon>Lamiales</taxon>
        <taxon>Plantaginaceae</taxon>
        <taxon>Cheloneae</taxon>
        <taxon>Penstemon</taxon>
    </lineage>
</organism>
<evidence type="ECO:0000256" key="5">
    <source>
        <dbReference type="ARBA" id="ARBA00023163"/>
    </source>
</evidence>
<proteinExistence type="inferred from homology"/>
<sequence>MMQSLSNKDSDRTIGFGRFSTEQLQLSLSKNVATAAEYQYHVKQSKSLYQEHDSSSTLSTGKSHHGASTLPRSNLNMQSIPFQPGFFETRKKNGEDRVKPCLPSRNADHDINHQIQLERDQSVTCITYPSSESYFDKIVAAYGTNAIVYPQMMGITQARVVLPLNYTEGIPIYVNAKQYHAILRRRQTRAKLESQRKIAKSRKPYLHKSRHLHALKRARGSGGRFLNTKTSKLSNPSTKMYDVNKNLSLQHGTKDASEPEIQHSESNSWGASTPSGSDISCIFNSTTDDILQQHDFGFSTSSFSAGPHSRVLAPDDRLLLSIDRC</sequence>
<dbReference type="PRINTS" id="PR00616">
    <property type="entry name" value="CCAATSUBUNTB"/>
</dbReference>
<evidence type="ECO:0000256" key="7">
    <source>
        <dbReference type="ARBA" id="ARBA00025911"/>
    </source>
</evidence>
<comment type="subunit">
    <text evidence="7">Heterotrimeric transcription factor composed of three components, NF-YA, NF-YB and NF-YC. NF-YB and NF-YC must interact and dimerize for NF-YA association and DNA binding.</text>
</comment>
<comment type="caution">
    <text evidence="10">The sequence shown here is derived from an EMBL/GenBank/DDBJ whole genome shotgun (WGS) entry which is preliminary data.</text>
</comment>
<keyword evidence="5 8" id="KW-0804">Transcription</keyword>